<dbReference type="AlphaFoldDB" id="A0A1M6W1Q3"/>
<dbReference type="STRING" id="1848.SAMN05443637_113174"/>
<organism evidence="2 3">
    <name type="scientific">Pseudonocardia thermophila</name>
    <dbReference type="NCBI Taxonomy" id="1848"/>
    <lineage>
        <taxon>Bacteria</taxon>
        <taxon>Bacillati</taxon>
        <taxon>Actinomycetota</taxon>
        <taxon>Actinomycetes</taxon>
        <taxon>Pseudonocardiales</taxon>
        <taxon>Pseudonocardiaceae</taxon>
        <taxon>Pseudonocardia</taxon>
    </lineage>
</organism>
<evidence type="ECO:0000313" key="3">
    <source>
        <dbReference type="Proteomes" id="UP000184363"/>
    </source>
</evidence>
<accession>A0A1M6W1Q3</accession>
<protein>
    <submittedName>
        <fullName evidence="2">Uncharacterized protein</fullName>
    </submittedName>
</protein>
<gene>
    <name evidence="2" type="ORF">SAMN05443637_113174</name>
</gene>
<reference evidence="2 3" key="1">
    <citation type="submission" date="2016-11" db="EMBL/GenBank/DDBJ databases">
        <authorList>
            <person name="Jaros S."/>
            <person name="Januszkiewicz K."/>
            <person name="Wedrychowicz H."/>
        </authorList>
    </citation>
    <scope>NUCLEOTIDE SEQUENCE [LARGE SCALE GENOMIC DNA]</scope>
    <source>
        <strain evidence="2 3">DSM 43832</strain>
    </source>
</reference>
<evidence type="ECO:0000313" key="2">
    <source>
        <dbReference type="EMBL" id="SHK87475.1"/>
    </source>
</evidence>
<name>A0A1M6W1Q3_PSETH</name>
<proteinExistence type="predicted"/>
<dbReference type="Proteomes" id="UP000184363">
    <property type="component" value="Unassembled WGS sequence"/>
</dbReference>
<keyword evidence="3" id="KW-1185">Reference proteome</keyword>
<sequence>MYGIIGTVIVRLTAAGAIVRDVDDCSALHLETDLEGAKLRAALLTTDTGVADGEHVWLDLAMLRTRAHLLATAQDWPARWAAMVRRARDEGRLSADGRSVQVSVGPLDPGPPRRARPAAT</sequence>
<evidence type="ECO:0000256" key="1">
    <source>
        <dbReference type="SAM" id="MobiDB-lite"/>
    </source>
</evidence>
<feature type="region of interest" description="Disordered" evidence="1">
    <location>
        <begin position="91"/>
        <end position="120"/>
    </location>
</feature>
<dbReference type="EMBL" id="FRAP01000013">
    <property type="protein sequence ID" value="SHK87475.1"/>
    <property type="molecule type" value="Genomic_DNA"/>
</dbReference>